<dbReference type="Proteomes" id="UP001627154">
    <property type="component" value="Unassembled WGS sequence"/>
</dbReference>
<reference evidence="3 4" key="1">
    <citation type="journal article" date="2024" name="bioRxiv">
        <title>A reference genome for Trichogramma kaykai: A tiny desert-dwelling parasitoid wasp with competing sex-ratio distorters.</title>
        <authorList>
            <person name="Culotta J."/>
            <person name="Lindsey A.R."/>
        </authorList>
    </citation>
    <scope>NUCLEOTIDE SEQUENCE [LARGE SCALE GENOMIC DNA]</scope>
    <source>
        <strain evidence="3 4">KSX58</strain>
    </source>
</reference>
<dbReference type="Pfam" id="PF12796">
    <property type="entry name" value="Ank_2"/>
    <property type="match status" value="1"/>
</dbReference>
<name>A0ABD2WVT5_9HYME</name>
<dbReference type="EMBL" id="JBJJXI010000067">
    <property type="protein sequence ID" value="KAL3397045.1"/>
    <property type="molecule type" value="Genomic_DNA"/>
</dbReference>
<evidence type="ECO:0000256" key="2">
    <source>
        <dbReference type="ARBA" id="ARBA00023043"/>
    </source>
</evidence>
<accession>A0ABD2WVT5</accession>
<dbReference type="InterPro" id="IPR036770">
    <property type="entry name" value="Ankyrin_rpt-contain_sf"/>
</dbReference>
<keyword evidence="4" id="KW-1185">Reference proteome</keyword>
<dbReference type="Gene3D" id="1.25.40.20">
    <property type="entry name" value="Ankyrin repeat-containing domain"/>
    <property type="match status" value="1"/>
</dbReference>
<evidence type="ECO:0000313" key="4">
    <source>
        <dbReference type="Proteomes" id="UP001627154"/>
    </source>
</evidence>
<dbReference type="SUPFAM" id="SSF48403">
    <property type="entry name" value="Ankyrin repeat"/>
    <property type="match status" value="1"/>
</dbReference>
<keyword evidence="2" id="KW-0040">ANK repeat</keyword>
<keyword evidence="1" id="KW-0677">Repeat</keyword>
<protein>
    <submittedName>
        <fullName evidence="3">Uncharacterized protein</fullName>
    </submittedName>
</protein>
<dbReference type="PANTHER" id="PTHR24198:SF165">
    <property type="entry name" value="ANKYRIN REPEAT-CONTAINING PROTEIN-RELATED"/>
    <property type="match status" value="1"/>
</dbReference>
<dbReference type="AlphaFoldDB" id="A0ABD2WVT5"/>
<proteinExistence type="predicted"/>
<organism evidence="3 4">
    <name type="scientific">Trichogramma kaykai</name>
    <dbReference type="NCBI Taxonomy" id="54128"/>
    <lineage>
        <taxon>Eukaryota</taxon>
        <taxon>Metazoa</taxon>
        <taxon>Ecdysozoa</taxon>
        <taxon>Arthropoda</taxon>
        <taxon>Hexapoda</taxon>
        <taxon>Insecta</taxon>
        <taxon>Pterygota</taxon>
        <taxon>Neoptera</taxon>
        <taxon>Endopterygota</taxon>
        <taxon>Hymenoptera</taxon>
        <taxon>Apocrita</taxon>
        <taxon>Proctotrupomorpha</taxon>
        <taxon>Chalcidoidea</taxon>
        <taxon>Trichogrammatidae</taxon>
        <taxon>Trichogramma</taxon>
    </lineage>
</organism>
<dbReference type="PANTHER" id="PTHR24198">
    <property type="entry name" value="ANKYRIN REPEAT AND PROTEIN KINASE DOMAIN-CONTAINING PROTEIN"/>
    <property type="match status" value="1"/>
</dbReference>
<comment type="caution">
    <text evidence="3">The sequence shown here is derived from an EMBL/GenBank/DDBJ whole genome shotgun (WGS) entry which is preliminary data.</text>
</comment>
<gene>
    <name evidence="3" type="ORF">TKK_009079</name>
</gene>
<sequence>MAQNQVESLQAMLRRVDWYCEESRHEFLCQFDSSIDSFDEIDSHESIFQRGQIDRLLIDCINCTYGGRDAEDARDARKRFIRFVIRIGYRDEPEIQGGPRTTRRTTAIHHAATLGFYKEVEELFEIYVQFDANYRDDSGLTHLHAASMAGATEAVRDFILHKHDIERVWPETGDTPLVLALDGHHDEVALLLILNKAEMKEPVVRGVSALELVVARNYEDRLVQYLFNYSKTYVWTWTRAALEFMVEFELSMESCKIIMRNLTHKDWWNICVAAHGLSVKFYAGSNIN</sequence>
<evidence type="ECO:0000256" key="1">
    <source>
        <dbReference type="ARBA" id="ARBA00022737"/>
    </source>
</evidence>
<dbReference type="InterPro" id="IPR002110">
    <property type="entry name" value="Ankyrin_rpt"/>
</dbReference>
<evidence type="ECO:0000313" key="3">
    <source>
        <dbReference type="EMBL" id="KAL3397045.1"/>
    </source>
</evidence>
<dbReference type="SMART" id="SM00248">
    <property type="entry name" value="ANK"/>
    <property type="match status" value="3"/>
</dbReference>